<dbReference type="SUPFAM" id="SSF48557">
    <property type="entry name" value="L-aspartase-like"/>
    <property type="match status" value="1"/>
</dbReference>
<dbReference type="NCBIfam" id="TIGR00838">
    <property type="entry name" value="argH"/>
    <property type="match status" value="1"/>
</dbReference>
<evidence type="ECO:0000256" key="5">
    <source>
        <dbReference type="ARBA" id="ARBA00022605"/>
    </source>
</evidence>
<dbReference type="FunFam" id="1.20.200.10:FF:000015">
    <property type="entry name" value="argininosuccinate lyase isoform X2"/>
    <property type="match status" value="1"/>
</dbReference>
<evidence type="ECO:0000313" key="12">
    <source>
        <dbReference type="Proteomes" id="UP000264141"/>
    </source>
</evidence>
<dbReference type="EC" id="4.3.2.1" evidence="2 7"/>
<reference evidence="11 12" key="1">
    <citation type="journal article" date="2018" name="Nat. Biotechnol.">
        <title>A standardized bacterial taxonomy based on genome phylogeny substantially revises the tree of life.</title>
        <authorList>
            <person name="Parks D.H."/>
            <person name="Chuvochina M."/>
            <person name="Waite D.W."/>
            <person name="Rinke C."/>
            <person name="Skarshewski A."/>
            <person name="Chaumeil P.A."/>
            <person name="Hugenholtz P."/>
        </authorList>
    </citation>
    <scope>NUCLEOTIDE SEQUENCE [LARGE SCALE GENOMIC DNA]</scope>
    <source>
        <strain evidence="11">UBA8781</strain>
    </source>
</reference>
<dbReference type="InterPro" id="IPR000362">
    <property type="entry name" value="Fumarate_lyase_fam"/>
</dbReference>
<evidence type="ECO:0000256" key="3">
    <source>
        <dbReference type="ARBA" id="ARBA00022490"/>
    </source>
</evidence>
<dbReference type="Pfam" id="PF00206">
    <property type="entry name" value="Lyase_1"/>
    <property type="match status" value="1"/>
</dbReference>
<dbReference type="CDD" id="cd01359">
    <property type="entry name" value="Argininosuccinate_lyase"/>
    <property type="match status" value="1"/>
</dbReference>
<dbReference type="AlphaFoldDB" id="A0A3D1JIV4"/>
<dbReference type="FunFam" id="1.10.40.30:FF:000001">
    <property type="entry name" value="Argininosuccinate lyase"/>
    <property type="match status" value="1"/>
</dbReference>
<dbReference type="InterPro" id="IPR024083">
    <property type="entry name" value="Fumarase/histidase_N"/>
</dbReference>
<protein>
    <recommendedName>
        <fullName evidence="2 7">Argininosuccinate lyase</fullName>
        <shortName evidence="7">ASAL</shortName>
        <ecNumber evidence="2 7">4.3.2.1</ecNumber>
    </recommendedName>
    <alternativeName>
        <fullName evidence="7">Arginosuccinase</fullName>
    </alternativeName>
</protein>
<dbReference type="FunFam" id="1.10.275.10:FF:000002">
    <property type="entry name" value="Argininosuccinate lyase"/>
    <property type="match status" value="1"/>
</dbReference>
<evidence type="ECO:0000256" key="8">
    <source>
        <dbReference type="SAM" id="MobiDB-lite"/>
    </source>
</evidence>
<dbReference type="GO" id="GO:0004056">
    <property type="term" value="F:argininosuccinate lyase activity"/>
    <property type="evidence" value="ECO:0007669"/>
    <property type="project" value="UniProtKB-UniRule"/>
</dbReference>
<evidence type="ECO:0000313" key="11">
    <source>
        <dbReference type="EMBL" id="HCE17556.1"/>
    </source>
</evidence>
<evidence type="ECO:0000259" key="10">
    <source>
        <dbReference type="Pfam" id="PF14698"/>
    </source>
</evidence>
<dbReference type="STRING" id="229919.GCA_001050195_01764"/>
<dbReference type="InterPro" id="IPR020557">
    <property type="entry name" value="Fumarate_lyase_CS"/>
</dbReference>
<dbReference type="GO" id="GO:0005829">
    <property type="term" value="C:cytosol"/>
    <property type="evidence" value="ECO:0007669"/>
    <property type="project" value="TreeGrafter"/>
</dbReference>
<evidence type="ECO:0000256" key="2">
    <source>
        <dbReference type="ARBA" id="ARBA00012338"/>
    </source>
</evidence>
<gene>
    <name evidence="7 11" type="primary">argH</name>
    <name evidence="11" type="ORF">DEQ80_06830</name>
</gene>
<sequence>MQEEIMSKLWGGRFAGGLDPIAWEFNASLSFDWRLAEVDIRGSIAWSKALMKAGVITLDEQHQISKGLTDILAEVRAGKFTHAPTDEDVHTAIERRLIELVGPVGGKLHTGRSRNDQVATDFALWIVDAIDRVDAFVKLVQTALVERAERDMGIILPGYTHFQQSQPILLSHWWLSHFWPLARDRQRLAQLRERAAVLPLGSGALAGTPFPIDRKFLANQLGFKTFSPNSIDAVSNRDSAAEFLFTAVMIAIHLSRLAEMLILYTSAEFGFIELSDAYSTGSSLMPQKKNPDTLELTRGKAGTMIGRLTGLLAVLKGLPSAYDKDLQEDKVPVFEATDTLCLMLPVVAGVLQTLIIRPEKMEAALNPAMLATDLADYLVNKGIPFREAHRLVGLAVRRAAALEIPLSQLPLAEFQSISPAFEKDIAEVFNFQASIARRNSPGGTSPAAVQVQLQQARAFLDDHKTRSSIPASQTPRGGDGS</sequence>
<keyword evidence="6 7" id="KW-0456">Lyase</keyword>
<dbReference type="Pfam" id="PF14698">
    <property type="entry name" value="ASL_C2"/>
    <property type="match status" value="1"/>
</dbReference>
<evidence type="ECO:0000256" key="4">
    <source>
        <dbReference type="ARBA" id="ARBA00022571"/>
    </source>
</evidence>
<dbReference type="EMBL" id="DPBP01000028">
    <property type="protein sequence ID" value="HCE17556.1"/>
    <property type="molecule type" value="Genomic_DNA"/>
</dbReference>
<keyword evidence="3 7" id="KW-0963">Cytoplasm</keyword>
<accession>A0A3D1JIV4</accession>
<proteinExistence type="inferred from homology"/>
<comment type="similarity">
    <text evidence="7">Belongs to the lyase 1 family. Argininosuccinate lyase subfamily.</text>
</comment>
<feature type="domain" description="Argininosuccinate lyase C-terminal" evidence="10">
    <location>
        <begin position="369"/>
        <end position="436"/>
    </location>
</feature>
<keyword evidence="5 7" id="KW-0028">Amino-acid biosynthesis</keyword>
<dbReference type="PANTHER" id="PTHR43814:SF1">
    <property type="entry name" value="ARGININOSUCCINATE LYASE"/>
    <property type="match status" value="1"/>
</dbReference>
<dbReference type="GO" id="GO:0042450">
    <property type="term" value="P:L-arginine biosynthetic process via ornithine"/>
    <property type="evidence" value="ECO:0007669"/>
    <property type="project" value="UniProtKB-UniRule"/>
</dbReference>
<dbReference type="PROSITE" id="PS00163">
    <property type="entry name" value="FUMARATE_LYASES"/>
    <property type="match status" value="1"/>
</dbReference>
<dbReference type="OrthoDB" id="9769623at2"/>
<dbReference type="UniPathway" id="UPA00068">
    <property type="reaction ID" value="UER00114"/>
</dbReference>
<name>A0A3D1JIV4_9CHLR</name>
<evidence type="ECO:0000259" key="9">
    <source>
        <dbReference type="Pfam" id="PF00206"/>
    </source>
</evidence>
<comment type="caution">
    <text evidence="11">The sequence shown here is derived from an EMBL/GenBank/DDBJ whole genome shotgun (WGS) entry which is preliminary data.</text>
</comment>
<dbReference type="PRINTS" id="PR00149">
    <property type="entry name" value="FUMRATELYASE"/>
</dbReference>
<dbReference type="InterPro" id="IPR008948">
    <property type="entry name" value="L-Aspartase-like"/>
</dbReference>
<comment type="subcellular location">
    <subcellularLocation>
        <location evidence="7">Cytoplasm</location>
    </subcellularLocation>
</comment>
<comment type="pathway">
    <text evidence="1 7">Amino-acid biosynthesis; L-arginine biosynthesis; L-arginine from L-ornithine and carbamoyl phosphate: step 3/3.</text>
</comment>
<evidence type="ECO:0000256" key="6">
    <source>
        <dbReference type="ARBA" id="ARBA00023239"/>
    </source>
</evidence>
<dbReference type="Gene3D" id="1.10.275.10">
    <property type="entry name" value="Fumarase/aspartase (N-terminal domain)"/>
    <property type="match status" value="1"/>
</dbReference>
<dbReference type="InterPro" id="IPR029419">
    <property type="entry name" value="Arg_succ_lyase_C"/>
</dbReference>
<evidence type="ECO:0000256" key="1">
    <source>
        <dbReference type="ARBA" id="ARBA00004941"/>
    </source>
</evidence>
<dbReference type="Proteomes" id="UP000264141">
    <property type="component" value="Unassembled WGS sequence"/>
</dbReference>
<keyword evidence="4 7" id="KW-0055">Arginine biosynthesis</keyword>
<dbReference type="PRINTS" id="PR00145">
    <property type="entry name" value="ARGSUCLYASE"/>
</dbReference>
<dbReference type="PANTHER" id="PTHR43814">
    <property type="entry name" value="ARGININOSUCCINATE LYASE"/>
    <property type="match status" value="1"/>
</dbReference>
<feature type="region of interest" description="Disordered" evidence="8">
    <location>
        <begin position="461"/>
        <end position="481"/>
    </location>
</feature>
<dbReference type="Gene3D" id="1.20.200.10">
    <property type="entry name" value="Fumarase/aspartase (Central domain)"/>
    <property type="match status" value="1"/>
</dbReference>
<dbReference type="InterPro" id="IPR022761">
    <property type="entry name" value="Fumarate_lyase_N"/>
</dbReference>
<feature type="domain" description="Fumarate lyase N-terminal" evidence="9">
    <location>
        <begin position="12"/>
        <end position="306"/>
    </location>
</feature>
<organism evidence="11 12">
    <name type="scientific">Anaerolinea thermolimosa</name>
    <dbReference type="NCBI Taxonomy" id="229919"/>
    <lineage>
        <taxon>Bacteria</taxon>
        <taxon>Bacillati</taxon>
        <taxon>Chloroflexota</taxon>
        <taxon>Anaerolineae</taxon>
        <taxon>Anaerolineales</taxon>
        <taxon>Anaerolineaceae</taxon>
        <taxon>Anaerolinea</taxon>
    </lineage>
</organism>
<dbReference type="InterPro" id="IPR009049">
    <property type="entry name" value="Argininosuccinate_lyase"/>
</dbReference>
<dbReference type="HAMAP" id="MF_00006">
    <property type="entry name" value="Arg_succ_lyase"/>
    <property type="match status" value="1"/>
</dbReference>
<evidence type="ECO:0000256" key="7">
    <source>
        <dbReference type="HAMAP-Rule" id="MF_00006"/>
    </source>
</evidence>
<comment type="catalytic activity">
    <reaction evidence="7">
        <text>2-(N(omega)-L-arginino)succinate = fumarate + L-arginine</text>
        <dbReference type="Rhea" id="RHEA:24020"/>
        <dbReference type="ChEBI" id="CHEBI:29806"/>
        <dbReference type="ChEBI" id="CHEBI:32682"/>
        <dbReference type="ChEBI" id="CHEBI:57472"/>
        <dbReference type="EC" id="4.3.2.1"/>
    </reaction>
</comment>
<dbReference type="Gene3D" id="1.10.40.30">
    <property type="entry name" value="Fumarase/aspartase (C-terminal domain)"/>
    <property type="match status" value="1"/>
</dbReference>